<evidence type="ECO:0000256" key="3">
    <source>
        <dbReference type="ARBA" id="ARBA00022679"/>
    </source>
</evidence>
<reference evidence="11" key="1">
    <citation type="submission" date="2016-11" db="EMBL/GenBank/DDBJ databases">
        <title>Actinomyces gypaetusis sp. nov. isolated from Gypaetus barbatus in Qinghai Tibet Plateau China.</title>
        <authorList>
            <person name="Meng X."/>
        </authorList>
    </citation>
    <scope>NUCLEOTIDE SEQUENCE [LARGE SCALE GENOMIC DNA]</scope>
    <source>
        <strain evidence="11">DSM 15383</strain>
    </source>
</reference>
<keyword evidence="8" id="KW-1208">Phospholipid metabolism</keyword>
<dbReference type="RefSeq" id="WP_075361914.1">
    <property type="nucleotide sequence ID" value="NZ_MPDM01000007.1"/>
</dbReference>
<keyword evidence="4" id="KW-0547">Nucleotide-binding</keyword>
<keyword evidence="5" id="KW-0418">Kinase</keyword>
<dbReference type="Pfam" id="PF19279">
    <property type="entry name" value="YegS_C"/>
    <property type="match status" value="1"/>
</dbReference>
<evidence type="ECO:0000256" key="5">
    <source>
        <dbReference type="ARBA" id="ARBA00022777"/>
    </source>
</evidence>
<dbReference type="AlphaFoldDB" id="A0A1Q5PL28"/>
<keyword evidence="11" id="KW-1185">Reference proteome</keyword>
<dbReference type="InterPro" id="IPR050187">
    <property type="entry name" value="Lipid_Phosphate_FormReg"/>
</dbReference>
<dbReference type="OrthoDB" id="142078at2"/>
<dbReference type="InterPro" id="IPR017438">
    <property type="entry name" value="ATP-NAD_kinase_N"/>
</dbReference>
<dbReference type="PROSITE" id="PS50146">
    <property type="entry name" value="DAGK"/>
    <property type="match status" value="1"/>
</dbReference>
<comment type="similarity">
    <text evidence="2">Belongs to the diacylglycerol/lipid kinase family.</text>
</comment>
<dbReference type="InterPro" id="IPR016064">
    <property type="entry name" value="NAD/diacylglycerol_kinase_sf"/>
</dbReference>
<sequence length="338" mass="36783">MDNSPFSSPALQTVEERPRIRFILSKGAGKGNAHKLAKEILAQYPSAKHTELGQAGIYPSDVEISLTRGPDHVSQLATEWAQMWGSQGVCYVAGGDGSVNEVANALAGTDCAFGVIPAGTGNDFARNLYGEDTGYRGSIELVAATKHAQFGPIDLLQVNDEYCVNVFSLGYDTEVLRKAMALQRRFRSLGSSAYKAAVLRTIFYQKAIDLDFEYQEPDSPARSMEHTCTVFVVGNGRMYGGGYRPLPAAMLDDGQADLLYSDDLNLLGIGRLLASYRRGTHQSSPKVHMTRVGSVSVRRSDGQPLLWNIDGIVFESDTVQIKNIPRAVNLARLSLVSE</sequence>
<dbReference type="EMBL" id="MPDM01000007">
    <property type="protein sequence ID" value="OKL47343.1"/>
    <property type="molecule type" value="Genomic_DNA"/>
</dbReference>
<evidence type="ECO:0000313" key="10">
    <source>
        <dbReference type="EMBL" id="OKL47343.1"/>
    </source>
</evidence>
<dbReference type="GO" id="GO:0005524">
    <property type="term" value="F:ATP binding"/>
    <property type="evidence" value="ECO:0007669"/>
    <property type="project" value="UniProtKB-KW"/>
</dbReference>
<evidence type="ECO:0000313" key="11">
    <source>
        <dbReference type="Proteomes" id="UP000186465"/>
    </source>
</evidence>
<feature type="domain" description="DAGKc" evidence="9">
    <location>
        <begin position="15"/>
        <end position="162"/>
    </location>
</feature>
<keyword evidence="6" id="KW-0067">ATP-binding</keyword>
<evidence type="ECO:0000256" key="4">
    <source>
        <dbReference type="ARBA" id="ARBA00022741"/>
    </source>
</evidence>
<dbReference type="InterPro" id="IPR001206">
    <property type="entry name" value="Diacylglycerol_kinase_cat_dom"/>
</dbReference>
<dbReference type="InterPro" id="IPR045540">
    <property type="entry name" value="YegS/DAGK_C"/>
</dbReference>
<dbReference type="SMART" id="SM00046">
    <property type="entry name" value="DAGKc"/>
    <property type="match status" value="1"/>
</dbReference>
<evidence type="ECO:0000256" key="7">
    <source>
        <dbReference type="ARBA" id="ARBA00023209"/>
    </source>
</evidence>
<proteinExistence type="inferred from homology"/>
<keyword evidence="3" id="KW-0808">Transferase</keyword>
<accession>A0A1Q5PL28</accession>
<dbReference type="SUPFAM" id="SSF111331">
    <property type="entry name" value="NAD kinase/diacylglycerol kinase-like"/>
    <property type="match status" value="1"/>
</dbReference>
<evidence type="ECO:0000256" key="2">
    <source>
        <dbReference type="ARBA" id="ARBA00005983"/>
    </source>
</evidence>
<dbReference type="Gene3D" id="3.40.50.10330">
    <property type="entry name" value="Probable inorganic polyphosphate/atp-NAD kinase, domain 1"/>
    <property type="match status" value="1"/>
</dbReference>
<dbReference type="PANTHER" id="PTHR12358:SF54">
    <property type="entry name" value="SPHINGOSINE KINASE RELATED PROTEIN"/>
    <property type="match status" value="1"/>
</dbReference>
<evidence type="ECO:0000256" key="6">
    <source>
        <dbReference type="ARBA" id="ARBA00022840"/>
    </source>
</evidence>
<keyword evidence="7" id="KW-0443">Lipid metabolism</keyword>
<dbReference type="Pfam" id="PF00781">
    <property type="entry name" value="DAGK_cat"/>
    <property type="match status" value="1"/>
</dbReference>
<dbReference type="Proteomes" id="UP000186465">
    <property type="component" value="Unassembled WGS sequence"/>
</dbReference>
<keyword evidence="7" id="KW-0594">Phospholipid biosynthesis</keyword>
<dbReference type="GO" id="GO:0016301">
    <property type="term" value="F:kinase activity"/>
    <property type="evidence" value="ECO:0007669"/>
    <property type="project" value="UniProtKB-KW"/>
</dbReference>
<comment type="caution">
    <text evidence="10">The sequence shown here is derived from an EMBL/GenBank/DDBJ whole genome shotgun (WGS) entry which is preliminary data.</text>
</comment>
<comment type="cofactor">
    <cofactor evidence="1">
        <name>Mg(2+)</name>
        <dbReference type="ChEBI" id="CHEBI:18420"/>
    </cofactor>
</comment>
<gene>
    <name evidence="10" type="ORF">BM477_06655</name>
</gene>
<evidence type="ECO:0000256" key="1">
    <source>
        <dbReference type="ARBA" id="ARBA00001946"/>
    </source>
</evidence>
<evidence type="ECO:0000256" key="8">
    <source>
        <dbReference type="ARBA" id="ARBA00023264"/>
    </source>
</evidence>
<dbReference type="STRING" id="156892.BM477_06655"/>
<dbReference type="Gene3D" id="2.60.200.40">
    <property type="match status" value="1"/>
</dbReference>
<dbReference type="GO" id="GO:0008654">
    <property type="term" value="P:phospholipid biosynthetic process"/>
    <property type="evidence" value="ECO:0007669"/>
    <property type="project" value="UniProtKB-KW"/>
</dbReference>
<evidence type="ECO:0000259" key="9">
    <source>
        <dbReference type="PROSITE" id="PS50146"/>
    </source>
</evidence>
<dbReference type="PANTHER" id="PTHR12358">
    <property type="entry name" value="SPHINGOSINE KINASE"/>
    <property type="match status" value="1"/>
</dbReference>
<protein>
    <recommendedName>
        <fullName evidence="9">DAGKc domain-containing protein</fullName>
    </recommendedName>
</protein>
<organism evidence="10 11">
    <name type="scientific">Boudabousia marimammalium</name>
    <dbReference type="NCBI Taxonomy" id="156892"/>
    <lineage>
        <taxon>Bacteria</taxon>
        <taxon>Bacillati</taxon>
        <taxon>Actinomycetota</taxon>
        <taxon>Actinomycetes</taxon>
        <taxon>Actinomycetales</taxon>
        <taxon>Actinomycetaceae</taxon>
        <taxon>Boudabousia</taxon>
    </lineage>
</organism>
<keyword evidence="7" id="KW-0444">Lipid biosynthesis</keyword>
<name>A0A1Q5PL28_9ACTO</name>